<dbReference type="InterPro" id="IPR003615">
    <property type="entry name" value="HNH_nuc"/>
</dbReference>
<dbReference type="Pfam" id="PF13392">
    <property type="entry name" value="HNH_3"/>
    <property type="match status" value="1"/>
</dbReference>
<accession>A0ABT0AG84</accession>
<evidence type="ECO:0000313" key="3">
    <source>
        <dbReference type="Proteomes" id="UP001162802"/>
    </source>
</evidence>
<dbReference type="SUPFAM" id="SSF54060">
    <property type="entry name" value="His-Me finger endonucleases"/>
    <property type="match status" value="1"/>
</dbReference>
<sequence length="172" mass="19556">MKKEKCESLSNAANLDKLIHSYNYNPETGEVTRNGKVVGSRHKVLGYVEVYVDGRNYYAHRLAHLAMTGHWPDHHVDHINGIKDDNTWSNLRAATVDQNNRNRPSRAASGAKYIRSRETKSMGTRYQVEITRNGATLRSDPVSDLRTAIATRDSWMTGIMDEFDNLDHINDV</sequence>
<name>A0ABT0AG84_9SPHN</name>
<reference evidence="2" key="1">
    <citation type="submission" date="2022-03" db="EMBL/GenBank/DDBJ databases">
        <title>Identification of a novel bacterium isolated from mangrove sediments.</title>
        <authorList>
            <person name="Pan X."/>
        </authorList>
    </citation>
    <scope>NUCLEOTIDE SEQUENCE</scope>
    <source>
        <strain evidence="2">B2637</strain>
    </source>
</reference>
<dbReference type="Gene3D" id="3.90.75.20">
    <property type="match status" value="1"/>
</dbReference>
<dbReference type="GO" id="GO:0004519">
    <property type="term" value="F:endonuclease activity"/>
    <property type="evidence" value="ECO:0007669"/>
    <property type="project" value="UniProtKB-KW"/>
</dbReference>
<dbReference type="RefSeq" id="WP_243801936.1">
    <property type="nucleotide sequence ID" value="NZ_JALHAT010000035.1"/>
</dbReference>
<keyword evidence="3" id="KW-1185">Reference proteome</keyword>
<feature type="domain" description="HNH nuclease" evidence="1">
    <location>
        <begin position="57"/>
        <end position="101"/>
    </location>
</feature>
<keyword evidence="2" id="KW-0540">Nuclease</keyword>
<organism evidence="2 3">
    <name type="scientific">Novosphingobium mangrovi</name>
    <name type="common">ex Hu et al. 2023</name>
    <dbReference type="NCBI Taxonomy" id="2930094"/>
    <lineage>
        <taxon>Bacteria</taxon>
        <taxon>Pseudomonadati</taxon>
        <taxon>Pseudomonadota</taxon>
        <taxon>Alphaproteobacteria</taxon>
        <taxon>Sphingomonadales</taxon>
        <taxon>Sphingomonadaceae</taxon>
        <taxon>Novosphingobium</taxon>
    </lineage>
</organism>
<dbReference type="EMBL" id="JALHAT010000035">
    <property type="protein sequence ID" value="MCJ1962186.1"/>
    <property type="molecule type" value="Genomic_DNA"/>
</dbReference>
<dbReference type="Proteomes" id="UP001162802">
    <property type="component" value="Unassembled WGS sequence"/>
</dbReference>
<protein>
    <submittedName>
        <fullName evidence="2">HNH endonuclease</fullName>
    </submittedName>
</protein>
<comment type="caution">
    <text evidence="2">The sequence shown here is derived from an EMBL/GenBank/DDBJ whole genome shotgun (WGS) entry which is preliminary data.</text>
</comment>
<gene>
    <name evidence="2" type="ORF">MTR65_15945</name>
</gene>
<proteinExistence type="predicted"/>
<evidence type="ECO:0000313" key="2">
    <source>
        <dbReference type="EMBL" id="MCJ1962186.1"/>
    </source>
</evidence>
<dbReference type="InterPro" id="IPR044925">
    <property type="entry name" value="His-Me_finger_sf"/>
</dbReference>
<keyword evidence="2" id="KW-0378">Hydrolase</keyword>
<keyword evidence="2" id="KW-0255">Endonuclease</keyword>
<evidence type="ECO:0000259" key="1">
    <source>
        <dbReference type="Pfam" id="PF13392"/>
    </source>
</evidence>